<evidence type="ECO:0000256" key="5">
    <source>
        <dbReference type="ARBA" id="ARBA00022723"/>
    </source>
</evidence>
<name>A0A9D1WHT7_9FIRM</name>
<comment type="caution">
    <text evidence="11">The sequence shown here is derived from an EMBL/GenBank/DDBJ whole genome shotgun (WGS) entry which is preliminary data.</text>
</comment>
<dbReference type="SFLD" id="SFLDF00288">
    <property type="entry name" value="HemN-like__clustered_with_nucl"/>
    <property type="match status" value="1"/>
</dbReference>
<keyword evidence="3 9" id="KW-0349">Heme</keyword>
<dbReference type="SFLD" id="SFLDG01065">
    <property type="entry name" value="anaerobic_coproporphyrinogen-I"/>
    <property type="match status" value="1"/>
</dbReference>
<keyword evidence="8 9" id="KW-0143">Chaperone</keyword>
<evidence type="ECO:0000256" key="2">
    <source>
        <dbReference type="ARBA" id="ARBA00017228"/>
    </source>
</evidence>
<dbReference type="SFLD" id="SFLDS00029">
    <property type="entry name" value="Radical_SAM"/>
    <property type="match status" value="1"/>
</dbReference>
<dbReference type="InterPro" id="IPR034505">
    <property type="entry name" value="Coproporphyrinogen-III_oxidase"/>
</dbReference>
<evidence type="ECO:0000256" key="4">
    <source>
        <dbReference type="ARBA" id="ARBA00022691"/>
    </source>
</evidence>
<organism evidence="11 12">
    <name type="scientific">Candidatus Blautia gallistercoris</name>
    <dbReference type="NCBI Taxonomy" id="2838490"/>
    <lineage>
        <taxon>Bacteria</taxon>
        <taxon>Bacillati</taxon>
        <taxon>Bacillota</taxon>
        <taxon>Clostridia</taxon>
        <taxon>Lachnospirales</taxon>
        <taxon>Lachnospiraceae</taxon>
        <taxon>Blautia</taxon>
    </lineage>
</organism>
<accession>A0A9D1WHT7</accession>
<dbReference type="SFLD" id="SFLDF00562">
    <property type="entry name" value="HemN-like__clustered_with_heat"/>
    <property type="match status" value="1"/>
</dbReference>
<dbReference type="PROSITE" id="PS51918">
    <property type="entry name" value="RADICAL_SAM"/>
    <property type="match status" value="1"/>
</dbReference>
<dbReference type="SUPFAM" id="SSF102114">
    <property type="entry name" value="Radical SAM enzymes"/>
    <property type="match status" value="1"/>
</dbReference>
<keyword evidence="9" id="KW-0004">4Fe-4S</keyword>
<evidence type="ECO:0000256" key="7">
    <source>
        <dbReference type="ARBA" id="ARBA00023014"/>
    </source>
</evidence>
<dbReference type="PANTHER" id="PTHR13932">
    <property type="entry name" value="COPROPORPHYRINIGEN III OXIDASE"/>
    <property type="match status" value="1"/>
</dbReference>
<keyword evidence="9" id="KW-0963">Cytoplasm</keyword>
<evidence type="ECO:0000256" key="6">
    <source>
        <dbReference type="ARBA" id="ARBA00023004"/>
    </source>
</evidence>
<dbReference type="PANTHER" id="PTHR13932:SF5">
    <property type="entry name" value="RADICAL S-ADENOSYL METHIONINE DOMAIN-CONTAINING PROTEIN 1, MITOCHONDRIAL"/>
    <property type="match status" value="1"/>
</dbReference>
<evidence type="ECO:0000256" key="3">
    <source>
        <dbReference type="ARBA" id="ARBA00022617"/>
    </source>
</evidence>
<dbReference type="CDD" id="cd01335">
    <property type="entry name" value="Radical_SAM"/>
    <property type="match status" value="1"/>
</dbReference>
<dbReference type="GO" id="GO:0051539">
    <property type="term" value="F:4 iron, 4 sulfur cluster binding"/>
    <property type="evidence" value="ECO:0007669"/>
    <property type="project" value="UniProtKB-UniRule"/>
</dbReference>
<sequence>MSSGKLELYIHLPFCVRKCSYCDFLSGNYGEEIRREYLKTLQQEIRQAASEVQDYRVATVYFGGGTPSLLSGGEIGTLMDCIAAGYSLEEDVEITMEGNPGTFTGQKLQGWKKAGVNRLSIGCQSVLNRELQLLGRIHTFREFQESFREAREAGFENINVDLMSGLPGQTPQDWETSLRTIGELGPEHISAYSLIVEEGTPFAEMELQLPGEELERQMYEDTEKVLAEYGYSRYEISNYASDGRECRHNIGYWKRENYLGFGLGAASLLENVRFSNRSDMEGYLKSKGEPAKLRQEIQRLSKQEQMEEFMFLGLRMTEGVSEEEFRRLFSCDIHEIYGDILEKYQRMQMLECRDGRIFLTKQGIFVSNPILADFLF</sequence>
<dbReference type="InterPro" id="IPR007197">
    <property type="entry name" value="rSAM"/>
</dbReference>
<dbReference type="EMBL" id="DXEX01000117">
    <property type="protein sequence ID" value="HIX59097.1"/>
    <property type="molecule type" value="Genomic_DNA"/>
</dbReference>
<keyword evidence="7 9" id="KW-0411">Iron-sulfur</keyword>
<dbReference type="Pfam" id="PF04055">
    <property type="entry name" value="Radical_SAM"/>
    <property type="match status" value="1"/>
</dbReference>
<dbReference type="Proteomes" id="UP000886817">
    <property type="component" value="Unassembled WGS sequence"/>
</dbReference>
<reference evidence="11" key="2">
    <citation type="submission" date="2021-04" db="EMBL/GenBank/DDBJ databases">
        <authorList>
            <person name="Gilroy R."/>
        </authorList>
    </citation>
    <scope>NUCLEOTIDE SEQUENCE</scope>
    <source>
        <strain evidence="11">ChiSjej1B19-8411</strain>
    </source>
</reference>
<keyword evidence="6 9" id="KW-0408">Iron</keyword>
<comment type="similarity">
    <text evidence="1">Belongs to the anaerobic coproporphyrinogen-III oxidase family. HemW subfamily.</text>
</comment>
<proteinExistence type="inferred from homology"/>
<gene>
    <name evidence="11" type="primary">hemW</name>
    <name evidence="11" type="ORF">IAA45_05200</name>
</gene>
<dbReference type="InterPro" id="IPR013785">
    <property type="entry name" value="Aldolase_TIM"/>
</dbReference>
<dbReference type="Pfam" id="PF06969">
    <property type="entry name" value="HemN_C"/>
    <property type="match status" value="1"/>
</dbReference>
<dbReference type="Gene3D" id="3.20.20.70">
    <property type="entry name" value="Aldolase class I"/>
    <property type="match status" value="1"/>
</dbReference>
<dbReference type="GO" id="GO:0006779">
    <property type="term" value="P:porphyrin-containing compound biosynthetic process"/>
    <property type="evidence" value="ECO:0007669"/>
    <property type="project" value="InterPro"/>
</dbReference>
<dbReference type="GO" id="GO:0046872">
    <property type="term" value="F:metal ion binding"/>
    <property type="evidence" value="ECO:0007669"/>
    <property type="project" value="UniProtKB-UniRule"/>
</dbReference>
<dbReference type="AlphaFoldDB" id="A0A9D1WHT7"/>
<keyword evidence="5 9" id="KW-0479">Metal-binding</keyword>
<evidence type="ECO:0000256" key="1">
    <source>
        <dbReference type="ARBA" id="ARBA00006100"/>
    </source>
</evidence>
<evidence type="ECO:0000313" key="11">
    <source>
        <dbReference type="EMBL" id="HIX59097.1"/>
    </source>
</evidence>
<dbReference type="InterPro" id="IPR006638">
    <property type="entry name" value="Elp3/MiaA/NifB-like_rSAM"/>
</dbReference>
<evidence type="ECO:0000256" key="8">
    <source>
        <dbReference type="ARBA" id="ARBA00023186"/>
    </source>
</evidence>
<feature type="domain" description="Radical SAM core" evidence="10">
    <location>
        <begin position="1"/>
        <end position="232"/>
    </location>
</feature>
<dbReference type="SFLD" id="SFLDG01082">
    <property type="entry name" value="B12-binding_domain_containing"/>
    <property type="match status" value="1"/>
</dbReference>
<evidence type="ECO:0000259" key="10">
    <source>
        <dbReference type="PROSITE" id="PS51918"/>
    </source>
</evidence>
<protein>
    <recommendedName>
        <fullName evidence="2 9">Heme chaperone HemW</fullName>
    </recommendedName>
</protein>
<evidence type="ECO:0000313" key="12">
    <source>
        <dbReference type="Proteomes" id="UP000886817"/>
    </source>
</evidence>
<dbReference type="InterPro" id="IPR004559">
    <property type="entry name" value="HemW-like"/>
</dbReference>
<dbReference type="GO" id="GO:0004109">
    <property type="term" value="F:coproporphyrinogen oxidase activity"/>
    <property type="evidence" value="ECO:0007669"/>
    <property type="project" value="InterPro"/>
</dbReference>
<comment type="function">
    <text evidence="9">Probably acts as a heme chaperone, transferring heme to an unknown acceptor. Binds one molecule of heme per monomer, possibly covalently. Binds 1 [4Fe-4S] cluster. The cluster is coordinated with 3 cysteines and an exchangeable S-adenosyl-L-methionine.</text>
</comment>
<evidence type="ECO:0000256" key="9">
    <source>
        <dbReference type="RuleBase" id="RU364116"/>
    </source>
</evidence>
<dbReference type="InterPro" id="IPR058240">
    <property type="entry name" value="rSAM_sf"/>
</dbReference>
<dbReference type="SMART" id="SM00729">
    <property type="entry name" value="Elp3"/>
    <property type="match status" value="1"/>
</dbReference>
<comment type="subcellular location">
    <subcellularLocation>
        <location evidence="9">Cytoplasm</location>
    </subcellularLocation>
</comment>
<dbReference type="NCBIfam" id="TIGR00539">
    <property type="entry name" value="hemN_rel"/>
    <property type="match status" value="1"/>
</dbReference>
<keyword evidence="4 9" id="KW-0949">S-adenosyl-L-methionine</keyword>
<dbReference type="InterPro" id="IPR010723">
    <property type="entry name" value="HemN_C"/>
</dbReference>
<dbReference type="GO" id="GO:0005737">
    <property type="term" value="C:cytoplasm"/>
    <property type="evidence" value="ECO:0007669"/>
    <property type="project" value="UniProtKB-SubCell"/>
</dbReference>
<reference evidence="11" key="1">
    <citation type="journal article" date="2021" name="PeerJ">
        <title>Extensive microbial diversity within the chicken gut microbiome revealed by metagenomics and culture.</title>
        <authorList>
            <person name="Gilroy R."/>
            <person name="Ravi A."/>
            <person name="Getino M."/>
            <person name="Pursley I."/>
            <person name="Horton D.L."/>
            <person name="Alikhan N.F."/>
            <person name="Baker D."/>
            <person name="Gharbi K."/>
            <person name="Hall N."/>
            <person name="Watson M."/>
            <person name="Adriaenssens E.M."/>
            <person name="Foster-Nyarko E."/>
            <person name="Jarju S."/>
            <person name="Secka A."/>
            <person name="Antonio M."/>
            <person name="Oren A."/>
            <person name="Chaudhuri R.R."/>
            <person name="La Ragione R."/>
            <person name="Hildebrand F."/>
            <person name="Pallen M.J."/>
        </authorList>
    </citation>
    <scope>NUCLEOTIDE SEQUENCE</scope>
    <source>
        <strain evidence="11">ChiSjej1B19-8411</strain>
    </source>
</reference>